<dbReference type="AlphaFoldDB" id="A0A6C0EW68"/>
<reference evidence="1" key="1">
    <citation type="journal article" date="2020" name="Nature">
        <title>Giant virus diversity and host interactions through global metagenomics.</title>
        <authorList>
            <person name="Schulz F."/>
            <person name="Roux S."/>
            <person name="Paez-Espino D."/>
            <person name="Jungbluth S."/>
            <person name="Walsh D.A."/>
            <person name="Denef V.J."/>
            <person name="McMahon K.D."/>
            <person name="Konstantinidis K.T."/>
            <person name="Eloe-Fadrosh E.A."/>
            <person name="Kyrpides N.C."/>
            <person name="Woyke T."/>
        </authorList>
    </citation>
    <scope>NUCLEOTIDE SEQUENCE</scope>
    <source>
        <strain evidence="1">GVMAG-M-3300009161-34</strain>
    </source>
</reference>
<dbReference type="EMBL" id="MN738956">
    <property type="protein sequence ID" value="QHT32951.1"/>
    <property type="molecule type" value="Genomic_DNA"/>
</dbReference>
<organism evidence="1">
    <name type="scientific">viral metagenome</name>
    <dbReference type="NCBI Taxonomy" id="1070528"/>
    <lineage>
        <taxon>unclassified sequences</taxon>
        <taxon>metagenomes</taxon>
        <taxon>organismal metagenomes</taxon>
    </lineage>
</organism>
<protein>
    <submittedName>
        <fullName evidence="1">Uncharacterized protein</fullName>
    </submittedName>
</protein>
<name>A0A6C0EW68_9ZZZZ</name>
<evidence type="ECO:0000313" key="1">
    <source>
        <dbReference type="EMBL" id="QHT32951.1"/>
    </source>
</evidence>
<proteinExistence type="predicted"/>
<accession>A0A6C0EW68</accession>
<sequence>MYNPEYINYNAIISKECIIKNIQLKYNKMKRYKTYIIYLISS</sequence>